<protein>
    <recommendedName>
        <fullName evidence="4">Alpha/beta hydrolase family protein</fullName>
    </recommendedName>
</protein>
<evidence type="ECO:0000256" key="1">
    <source>
        <dbReference type="SAM" id="MobiDB-lite"/>
    </source>
</evidence>
<name>U2S4Z0_9ACTN</name>
<evidence type="ECO:0008006" key="4">
    <source>
        <dbReference type="Google" id="ProtNLM"/>
    </source>
</evidence>
<dbReference type="GeneID" id="95360754"/>
<organism evidence="2 3">
    <name type="scientific">Propionibacterium acidifaciens F0233</name>
    <dbReference type="NCBI Taxonomy" id="553198"/>
    <lineage>
        <taxon>Bacteria</taxon>
        <taxon>Bacillati</taxon>
        <taxon>Actinomycetota</taxon>
        <taxon>Actinomycetes</taxon>
        <taxon>Propionibacteriales</taxon>
        <taxon>Propionibacteriaceae</taxon>
        <taxon>Propionibacterium</taxon>
    </lineage>
</organism>
<comment type="caution">
    <text evidence="2">The sequence shown here is derived from an EMBL/GenBank/DDBJ whole genome shotgun (WGS) entry which is preliminary data.</text>
</comment>
<dbReference type="RefSeq" id="WP_021796729.1">
    <property type="nucleotide sequence ID" value="NZ_ACVN02000074.1"/>
</dbReference>
<dbReference type="EMBL" id="ACVN02000074">
    <property type="protein sequence ID" value="ERK60768.1"/>
    <property type="molecule type" value="Genomic_DNA"/>
</dbReference>
<keyword evidence="3" id="KW-1185">Reference proteome</keyword>
<gene>
    <name evidence="2" type="ORF">HMPREF0682_0590</name>
</gene>
<dbReference type="AlphaFoldDB" id="U2S4Z0"/>
<dbReference type="SUPFAM" id="SSF53474">
    <property type="entry name" value="alpha/beta-Hydrolases"/>
    <property type="match status" value="2"/>
</dbReference>
<dbReference type="InterPro" id="IPR029058">
    <property type="entry name" value="AB_hydrolase_fold"/>
</dbReference>
<proteinExistence type="predicted"/>
<dbReference type="OrthoDB" id="4879267at2"/>
<reference evidence="2" key="1">
    <citation type="submission" date="2013-08" db="EMBL/GenBank/DDBJ databases">
        <authorList>
            <person name="Durkin A.S."/>
            <person name="Haft D.R."/>
            <person name="McCorrison J."/>
            <person name="Torralba M."/>
            <person name="Gillis M."/>
            <person name="Haft D.H."/>
            <person name="Methe B."/>
            <person name="Sutton G."/>
            <person name="Nelson K.E."/>
        </authorList>
    </citation>
    <scope>NUCLEOTIDE SEQUENCE [LARGE SCALE GENOMIC DNA]</scope>
    <source>
        <strain evidence="2">F0233</strain>
    </source>
</reference>
<evidence type="ECO:0000313" key="3">
    <source>
        <dbReference type="Proteomes" id="UP000017052"/>
    </source>
</evidence>
<dbReference type="Proteomes" id="UP000017052">
    <property type="component" value="Unassembled WGS sequence"/>
</dbReference>
<dbReference type="Gene3D" id="3.40.50.1820">
    <property type="entry name" value="alpha/beta hydrolase"/>
    <property type="match status" value="2"/>
</dbReference>
<feature type="compositionally biased region" description="Low complexity" evidence="1">
    <location>
        <begin position="25"/>
        <end position="34"/>
    </location>
</feature>
<sequence>MSENTVPENPVTGEGPSPGPPCSPSPRFGFPRPGVQGVPTWIGGPDDYLSAWVHSPEGGTAEGVVVIAGPVGREAVITFRALRALAIACARSGLVAVRFSWRGDGDSHGLDAEPDPAGAWSDDMARVERYAAGLLPGHGVTTLGLRLGCAIAARTGTAGGLISWEPIDGRHQLRQQQLLRSVAVQIVPDDDLLETPARSWTPRQAASVRGLALGPEHAARATVVTEEDGRVAERLYAVAPHLARVPWESLDRIVGMIPCGPASDLVLDPARSVATRHGGALISEEFVSVDGLPGVLTRPAGEPRLAVVFTSTGGEPRDGGAGLWAQSARELAAAGAASLRCERNDQGDAYSGRTDGEPNPFNDQGVADCVAAIRALRTAVPRTPLMTVGACIGMWLFGRAAEQVRIDRLVILNPTGWNPRASHYRHVLEGPWLKKHLQHLRVDHPLTAEGAANGFSRYERTKQAAKRTRQRLLRLAPRRAWTLLARAGVFDDAAILLSRVPATTAVQMHIGEDDAPHWRTERGDEAVARLSARGRAVTGSHESTLDHSLLAGASRVRARRIIMDAALGLMAAGRRDDGAPEDRADEGPRISP</sequence>
<feature type="region of interest" description="Disordered" evidence="1">
    <location>
        <begin position="1"/>
        <end position="36"/>
    </location>
</feature>
<evidence type="ECO:0000313" key="2">
    <source>
        <dbReference type="EMBL" id="ERK60768.1"/>
    </source>
</evidence>
<accession>U2S4Z0</accession>